<dbReference type="GO" id="GO:0008270">
    <property type="term" value="F:zinc ion binding"/>
    <property type="evidence" value="ECO:0007669"/>
    <property type="project" value="UniProtKB-KW"/>
</dbReference>
<reference evidence="9" key="1">
    <citation type="journal article" date="2020" name="Stud. Mycol.">
        <title>101 Dothideomycetes genomes: a test case for predicting lifestyles and emergence of pathogens.</title>
        <authorList>
            <person name="Haridas S."/>
            <person name="Albert R."/>
            <person name="Binder M."/>
            <person name="Bloem J."/>
            <person name="Labutti K."/>
            <person name="Salamov A."/>
            <person name="Andreopoulos B."/>
            <person name="Baker S."/>
            <person name="Barry K."/>
            <person name="Bills G."/>
            <person name="Bluhm B."/>
            <person name="Cannon C."/>
            <person name="Castanera R."/>
            <person name="Culley D."/>
            <person name="Daum C."/>
            <person name="Ezra D."/>
            <person name="Gonzalez J."/>
            <person name="Henrissat B."/>
            <person name="Kuo A."/>
            <person name="Liang C."/>
            <person name="Lipzen A."/>
            <person name="Lutzoni F."/>
            <person name="Magnuson J."/>
            <person name="Mondo S."/>
            <person name="Nolan M."/>
            <person name="Ohm R."/>
            <person name="Pangilinan J."/>
            <person name="Park H.-J."/>
            <person name="Ramirez L."/>
            <person name="Alfaro M."/>
            <person name="Sun H."/>
            <person name="Tritt A."/>
            <person name="Yoshinaga Y."/>
            <person name="Zwiers L.-H."/>
            <person name="Turgeon B."/>
            <person name="Goodwin S."/>
            <person name="Spatafora J."/>
            <person name="Crous P."/>
            <person name="Grigoriev I."/>
        </authorList>
    </citation>
    <scope>NUCLEOTIDE SEQUENCE</scope>
    <source>
        <strain evidence="9">CBS 675.92</strain>
    </source>
</reference>
<name>A0A6A5TSX5_9PLEO</name>
<dbReference type="Proteomes" id="UP000800035">
    <property type="component" value="Unassembled WGS sequence"/>
</dbReference>
<dbReference type="InterPro" id="IPR013087">
    <property type="entry name" value="Znf_C2H2_type"/>
</dbReference>
<evidence type="ECO:0000256" key="7">
    <source>
        <dbReference type="SAM" id="MobiDB-lite"/>
    </source>
</evidence>
<feature type="region of interest" description="Disordered" evidence="7">
    <location>
        <begin position="1"/>
        <end position="21"/>
    </location>
</feature>
<feature type="domain" description="C2H2-type" evidence="8">
    <location>
        <begin position="24"/>
        <end position="51"/>
    </location>
</feature>
<evidence type="ECO:0000259" key="8">
    <source>
        <dbReference type="PROSITE" id="PS50157"/>
    </source>
</evidence>
<proteinExistence type="predicted"/>
<accession>A0A6A5TSX5</accession>
<keyword evidence="10" id="KW-1185">Reference proteome</keyword>
<keyword evidence="4" id="KW-0804">Transcription</keyword>
<evidence type="ECO:0000313" key="10">
    <source>
        <dbReference type="Proteomes" id="UP000800035"/>
    </source>
</evidence>
<dbReference type="PROSITE" id="PS00028">
    <property type="entry name" value="ZINC_FINGER_C2H2_1"/>
    <property type="match status" value="1"/>
</dbReference>
<dbReference type="AlphaFoldDB" id="A0A6A5TSX5"/>
<evidence type="ECO:0000256" key="2">
    <source>
        <dbReference type="ARBA" id="ARBA00022833"/>
    </source>
</evidence>
<keyword evidence="5" id="KW-0539">Nucleus</keyword>
<organism evidence="9 10">
    <name type="scientific">Byssothecium circinans</name>
    <dbReference type="NCBI Taxonomy" id="147558"/>
    <lineage>
        <taxon>Eukaryota</taxon>
        <taxon>Fungi</taxon>
        <taxon>Dikarya</taxon>
        <taxon>Ascomycota</taxon>
        <taxon>Pezizomycotina</taxon>
        <taxon>Dothideomycetes</taxon>
        <taxon>Pleosporomycetidae</taxon>
        <taxon>Pleosporales</taxon>
        <taxon>Massarineae</taxon>
        <taxon>Massarinaceae</taxon>
        <taxon>Byssothecium</taxon>
    </lineage>
</organism>
<keyword evidence="2" id="KW-0862">Zinc</keyword>
<dbReference type="EMBL" id="ML976993">
    <property type="protein sequence ID" value="KAF1955751.1"/>
    <property type="molecule type" value="Genomic_DNA"/>
</dbReference>
<protein>
    <recommendedName>
        <fullName evidence="8">C2H2-type domain-containing protein</fullName>
    </recommendedName>
</protein>
<keyword evidence="6" id="KW-0863">Zinc-finger</keyword>
<keyword evidence="1" id="KW-0479">Metal-binding</keyword>
<dbReference type="PANTHER" id="PTHR47660:SF2">
    <property type="entry name" value="TRANSCRIPTION FACTOR WITH C2H2 AND ZN(2)-CYS(6) DNA BINDING DOMAIN (EUROFUNG)"/>
    <property type="match status" value="1"/>
</dbReference>
<dbReference type="Pfam" id="PF00096">
    <property type="entry name" value="zf-C2H2"/>
    <property type="match status" value="1"/>
</dbReference>
<dbReference type="OrthoDB" id="40579at2759"/>
<dbReference type="PANTHER" id="PTHR47660">
    <property type="entry name" value="TRANSCRIPTION FACTOR WITH C2H2 AND ZN(2)-CYS(6) DNA BINDING DOMAIN (EUROFUNG)-RELATED-RELATED"/>
    <property type="match status" value="1"/>
</dbReference>
<evidence type="ECO:0000256" key="5">
    <source>
        <dbReference type="ARBA" id="ARBA00023242"/>
    </source>
</evidence>
<evidence type="ECO:0000256" key="6">
    <source>
        <dbReference type="PROSITE-ProRule" id="PRU00042"/>
    </source>
</evidence>
<keyword evidence="3" id="KW-0805">Transcription regulation</keyword>
<sequence length="64" mass="7580">MRSPSTSAASRPKKRQRFSDGEALQCQVCFRSYDRADHLNRHLDSHRNERPFRCEKCPAAFNRR</sequence>
<dbReference type="PROSITE" id="PS50157">
    <property type="entry name" value="ZINC_FINGER_C2H2_2"/>
    <property type="match status" value="1"/>
</dbReference>
<gene>
    <name evidence="9" type="ORF">CC80DRAFT_414866</name>
</gene>
<dbReference type="InterPro" id="IPR036236">
    <property type="entry name" value="Znf_C2H2_sf"/>
</dbReference>
<evidence type="ECO:0000313" key="9">
    <source>
        <dbReference type="EMBL" id="KAF1955751.1"/>
    </source>
</evidence>
<evidence type="ECO:0000256" key="1">
    <source>
        <dbReference type="ARBA" id="ARBA00022723"/>
    </source>
</evidence>
<evidence type="ECO:0000256" key="3">
    <source>
        <dbReference type="ARBA" id="ARBA00023015"/>
    </source>
</evidence>
<dbReference type="SUPFAM" id="SSF57667">
    <property type="entry name" value="beta-beta-alpha zinc fingers"/>
    <property type="match status" value="1"/>
</dbReference>
<dbReference type="Gene3D" id="3.30.160.60">
    <property type="entry name" value="Classic Zinc Finger"/>
    <property type="match status" value="1"/>
</dbReference>
<evidence type="ECO:0000256" key="4">
    <source>
        <dbReference type="ARBA" id="ARBA00023163"/>
    </source>
</evidence>